<gene>
    <name evidence="10" type="ORF">CP977_12240</name>
    <name evidence="9" type="ORF">GCM10010497_43750</name>
</gene>
<keyword evidence="6" id="KW-0663">Pyridoxal phosphate</keyword>
<dbReference type="InterPro" id="IPR015421">
    <property type="entry name" value="PyrdxlP-dep_Trfase_major"/>
</dbReference>
<name>A0AAV4KLB7_9ACTN</name>
<organism evidence="9 12">
    <name type="scientific">Streptomyces cinereoruber</name>
    <dbReference type="NCBI Taxonomy" id="67260"/>
    <lineage>
        <taxon>Bacteria</taxon>
        <taxon>Bacillati</taxon>
        <taxon>Actinomycetota</taxon>
        <taxon>Actinomycetes</taxon>
        <taxon>Kitasatosporales</taxon>
        <taxon>Streptomycetaceae</taxon>
        <taxon>Streptomyces</taxon>
    </lineage>
</organism>
<dbReference type="PANTHER" id="PTHR42790">
    <property type="entry name" value="AMINOTRANSFERASE"/>
    <property type="match status" value="1"/>
</dbReference>
<comment type="cofactor">
    <cofactor evidence="1">
        <name>pyridoxal 5'-phosphate</name>
        <dbReference type="ChEBI" id="CHEBI:597326"/>
    </cofactor>
</comment>
<evidence type="ECO:0000256" key="6">
    <source>
        <dbReference type="ARBA" id="ARBA00022898"/>
    </source>
</evidence>
<dbReference type="EMBL" id="CP023693">
    <property type="protein sequence ID" value="QEV32842.1"/>
    <property type="molecule type" value="Genomic_DNA"/>
</dbReference>
<evidence type="ECO:0000256" key="7">
    <source>
        <dbReference type="SAM" id="MobiDB-lite"/>
    </source>
</evidence>
<dbReference type="GeneID" id="95454543"/>
<dbReference type="FunFam" id="3.40.640.10:FF:000053">
    <property type="entry name" value="Aminotransferase, class I"/>
    <property type="match status" value="1"/>
</dbReference>
<reference evidence="9" key="3">
    <citation type="submission" date="2023-08" db="EMBL/GenBank/DDBJ databases">
        <authorList>
            <person name="Sun Q."/>
            <person name="Ohkuma M."/>
        </authorList>
    </citation>
    <scope>NUCLEOTIDE SEQUENCE</scope>
    <source>
        <strain evidence="9">JCM 4205</strain>
    </source>
</reference>
<dbReference type="RefSeq" id="WP_079131200.1">
    <property type="nucleotide sequence ID" value="NZ_BMSJ01000008.1"/>
</dbReference>
<dbReference type="CDD" id="cd00609">
    <property type="entry name" value="AAT_like"/>
    <property type="match status" value="1"/>
</dbReference>
<keyword evidence="5" id="KW-0808">Transferase</keyword>
<dbReference type="Proteomes" id="UP000642014">
    <property type="component" value="Unassembled WGS sequence"/>
</dbReference>
<dbReference type="AlphaFoldDB" id="A0AAV4KLB7"/>
<feature type="compositionally biased region" description="Gly residues" evidence="7">
    <location>
        <begin position="1"/>
        <end position="27"/>
    </location>
</feature>
<reference evidence="9 12" key="1">
    <citation type="journal article" date="2014" name="Int. J. Syst. Evol. Microbiol.">
        <title>Complete genome sequence of Corynebacterium casei LMG S-19264T (=DSM 44701T), isolated from a smear-ripened cheese.</title>
        <authorList>
            <consortium name="US DOE Joint Genome Institute (JGI-PGF)"/>
            <person name="Walter F."/>
            <person name="Albersmeier A."/>
            <person name="Kalinowski J."/>
            <person name="Ruckert C."/>
        </authorList>
    </citation>
    <scope>NUCLEOTIDE SEQUENCE [LARGE SCALE GENOMIC DNA]</scope>
    <source>
        <strain evidence="9 12">JCM 4205</strain>
    </source>
</reference>
<dbReference type="SUPFAM" id="SSF53383">
    <property type="entry name" value="PLP-dependent transferases"/>
    <property type="match status" value="1"/>
</dbReference>
<evidence type="ECO:0000313" key="11">
    <source>
        <dbReference type="Proteomes" id="UP000326029"/>
    </source>
</evidence>
<dbReference type="PANTHER" id="PTHR42790:SF19">
    <property type="entry name" value="KYNURENINE_ALPHA-AMINOADIPATE AMINOTRANSFERASE, MITOCHONDRIAL"/>
    <property type="match status" value="1"/>
</dbReference>
<evidence type="ECO:0000256" key="2">
    <source>
        <dbReference type="ARBA" id="ARBA00007441"/>
    </source>
</evidence>
<feature type="domain" description="Aminotransferase class I/classII large" evidence="8">
    <location>
        <begin position="74"/>
        <end position="414"/>
    </location>
</feature>
<reference evidence="10 11" key="2">
    <citation type="submission" date="2017-09" db="EMBL/GenBank/DDBJ databases">
        <authorList>
            <person name="Lee N."/>
            <person name="Cho B.-K."/>
        </authorList>
    </citation>
    <scope>NUCLEOTIDE SEQUENCE [LARGE SCALE GENOMIC DNA]</scope>
    <source>
        <strain evidence="10 11">ATCC 19740</strain>
    </source>
</reference>
<dbReference type="Pfam" id="PF00155">
    <property type="entry name" value="Aminotran_1_2"/>
    <property type="match status" value="1"/>
</dbReference>
<evidence type="ECO:0000256" key="4">
    <source>
        <dbReference type="ARBA" id="ARBA00022576"/>
    </source>
</evidence>
<proteinExistence type="inferred from homology"/>
<accession>A0AAV4KLB7</accession>
<evidence type="ECO:0000256" key="1">
    <source>
        <dbReference type="ARBA" id="ARBA00001933"/>
    </source>
</evidence>
<evidence type="ECO:0000313" key="10">
    <source>
        <dbReference type="EMBL" id="QEV32842.1"/>
    </source>
</evidence>
<sequence length="426" mass="44790">MTGDGGGATTAGDGDGTVTRDGGGGATAGDFSGLLARRTSWGRSDAIDRILSAANAPGVLSMAGGIPAPDSFPVARLAEVTDRVLSRSAASALQYAPTAGTTAMREAVARRAGETGAPVGPERAMVTGGSQQGLDLVARTLLDEGDLVALDDPSYLGAVQSFRGAGARLLPLPTDRDGMRTDVLAERLAAGARPKLVYVVPHFHNPTGGVLTTERRRDLAALADRYGFLIVEDDPYGDLAFEGERLPSTDVHGDRVIRLMSLSKTLCPGFRVAGLTAPAGLLGELVAAKQSSDLQTNTFGQHVLAELLGDPAFLPAHLARLRALYGGKARATAALLRERLPWLGFEDPRGGLFFWCSVDDPRVTSDLLYEHALAQGLALVPGAPFCVEQDGSRLLRLSFATLDEEQRREGVSRLATAFDKARADAY</sequence>
<dbReference type="Proteomes" id="UP000326029">
    <property type="component" value="Chromosome"/>
</dbReference>
<dbReference type="InterPro" id="IPR050859">
    <property type="entry name" value="Class-I_PLP-dep_aminotransf"/>
</dbReference>
<evidence type="ECO:0000256" key="3">
    <source>
        <dbReference type="ARBA" id="ARBA00011738"/>
    </source>
</evidence>
<protein>
    <submittedName>
        <fullName evidence="9 10">Aminotransferase</fullName>
    </submittedName>
</protein>
<dbReference type="GO" id="GO:1901605">
    <property type="term" value="P:alpha-amino acid metabolic process"/>
    <property type="evidence" value="ECO:0007669"/>
    <property type="project" value="TreeGrafter"/>
</dbReference>
<keyword evidence="4 9" id="KW-0032">Aminotransferase</keyword>
<feature type="region of interest" description="Disordered" evidence="7">
    <location>
        <begin position="1"/>
        <end position="31"/>
    </location>
</feature>
<dbReference type="InterPro" id="IPR015424">
    <property type="entry name" value="PyrdxlP-dep_Trfase"/>
</dbReference>
<dbReference type="Gene3D" id="3.40.640.10">
    <property type="entry name" value="Type I PLP-dependent aspartate aminotransferase-like (Major domain)"/>
    <property type="match status" value="1"/>
</dbReference>
<dbReference type="EMBL" id="BMSJ01000008">
    <property type="protein sequence ID" value="GGR36148.1"/>
    <property type="molecule type" value="Genomic_DNA"/>
</dbReference>
<evidence type="ECO:0000313" key="12">
    <source>
        <dbReference type="Proteomes" id="UP000642014"/>
    </source>
</evidence>
<evidence type="ECO:0000256" key="5">
    <source>
        <dbReference type="ARBA" id="ARBA00022679"/>
    </source>
</evidence>
<dbReference type="GO" id="GO:0030170">
    <property type="term" value="F:pyridoxal phosphate binding"/>
    <property type="evidence" value="ECO:0007669"/>
    <property type="project" value="InterPro"/>
</dbReference>
<evidence type="ECO:0000259" key="8">
    <source>
        <dbReference type="Pfam" id="PF00155"/>
    </source>
</evidence>
<dbReference type="GO" id="GO:0008483">
    <property type="term" value="F:transaminase activity"/>
    <property type="evidence" value="ECO:0007669"/>
    <property type="project" value="UniProtKB-KW"/>
</dbReference>
<comment type="similarity">
    <text evidence="2">Belongs to the class-I pyridoxal-phosphate-dependent aminotransferase family.</text>
</comment>
<dbReference type="Gene3D" id="3.90.1150.10">
    <property type="entry name" value="Aspartate Aminotransferase, domain 1"/>
    <property type="match status" value="1"/>
</dbReference>
<comment type="subunit">
    <text evidence="3">Homodimer.</text>
</comment>
<dbReference type="InterPro" id="IPR015422">
    <property type="entry name" value="PyrdxlP-dep_Trfase_small"/>
</dbReference>
<dbReference type="InterPro" id="IPR004839">
    <property type="entry name" value="Aminotransferase_I/II_large"/>
</dbReference>
<evidence type="ECO:0000313" key="9">
    <source>
        <dbReference type="EMBL" id="GGR36148.1"/>
    </source>
</evidence>
<keyword evidence="11" id="KW-1185">Reference proteome</keyword>